<dbReference type="PANTHER" id="PTHR41523">
    <property type="entry name" value="TWO-COMPONENT SYSTEM SENSOR PROTEIN"/>
    <property type="match status" value="1"/>
</dbReference>
<evidence type="ECO:0000256" key="8">
    <source>
        <dbReference type="PROSITE-ProRule" id="PRU00339"/>
    </source>
</evidence>
<dbReference type="PANTHER" id="PTHR41523:SF8">
    <property type="entry name" value="ETHYLENE RESPONSE SENSOR PROTEIN"/>
    <property type="match status" value="1"/>
</dbReference>
<dbReference type="STRING" id="104663.SAMN04488121_101606"/>
<dbReference type="GO" id="GO:0005524">
    <property type="term" value="F:ATP binding"/>
    <property type="evidence" value="ECO:0007669"/>
    <property type="project" value="UniProtKB-KW"/>
</dbReference>
<dbReference type="SMART" id="SM00387">
    <property type="entry name" value="HATPase_c"/>
    <property type="match status" value="1"/>
</dbReference>
<feature type="repeat" description="TPR" evidence="8">
    <location>
        <begin position="178"/>
        <end position="211"/>
    </location>
</feature>
<name>A0A1G7HU32_CHIFI</name>
<keyword evidence="9" id="KW-1133">Transmembrane helix</keyword>
<dbReference type="InterPro" id="IPR036890">
    <property type="entry name" value="HATPase_C_sf"/>
</dbReference>
<dbReference type="Pfam" id="PF13424">
    <property type="entry name" value="TPR_12"/>
    <property type="match status" value="1"/>
</dbReference>
<dbReference type="SUPFAM" id="SSF55874">
    <property type="entry name" value="ATPase domain of HSP90 chaperone/DNA topoisomerase II/histidine kinase"/>
    <property type="match status" value="1"/>
</dbReference>
<feature type="transmembrane region" description="Helical" evidence="9">
    <location>
        <begin position="422"/>
        <end position="442"/>
    </location>
</feature>
<dbReference type="InterPro" id="IPR003594">
    <property type="entry name" value="HATPase_dom"/>
</dbReference>
<evidence type="ECO:0000313" key="12">
    <source>
        <dbReference type="Proteomes" id="UP000199045"/>
    </source>
</evidence>
<dbReference type="Proteomes" id="UP000199045">
    <property type="component" value="Unassembled WGS sequence"/>
</dbReference>
<evidence type="ECO:0000256" key="5">
    <source>
        <dbReference type="ARBA" id="ARBA00022741"/>
    </source>
</evidence>
<dbReference type="AlphaFoldDB" id="A0A1G7HU32"/>
<comment type="catalytic activity">
    <reaction evidence="1">
        <text>ATP + protein L-histidine = ADP + protein N-phospho-L-histidine.</text>
        <dbReference type="EC" id="2.7.13.3"/>
    </reaction>
</comment>
<dbReference type="EC" id="2.7.13.3" evidence="2"/>
<evidence type="ECO:0000256" key="4">
    <source>
        <dbReference type="ARBA" id="ARBA00022679"/>
    </source>
</evidence>
<keyword evidence="6 11" id="KW-0418">Kinase</keyword>
<dbReference type="InterPro" id="IPR011990">
    <property type="entry name" value="TPR-like_helical_dom_sf"/>
</dbReference>
<keyword evidence="8" id="KW-0802">TPR repeat</keyword>
<dbReference type="Gene3D" id="1.25.40.10">
    <property type="entry name" value="Tetratricopeptide repeat domain"/>
    <property type="match status" value="2"/>
</dbReference>
<evidence type="ECO:0000259" key="10">
    <source>
        <dbReference type="PROSITE" id="PS50109"/>
    </source>
</evidence>
<keyword evidence="4" id="KW-0808">Transferase</keyword>
<proteinExistence type="predicted"/>
<keyword evidence="9" id="KW-0812">Transmembrane</keyword>
<sequence>MPERHGDHISSCYTWVLRLYFVILCSWPTVVVAQLNLIQSLSTRQKVQHPVPEGIGDAWMEMARGYDTYSEDGLTQKIACYEKAVALYKTAANKLKEAMALQMLGDCHNHRGVLAPALSALEEALAIYKEIQYPNLQGIYDLLGNVHGQMGNYKIALKNGFLAVKTAESQQDTTLMLCTIYNRLGLTFYHLADYAQALTYFKKSLGVAKKWNDTTSILTLLPNIANTLQSLGRSEEAIHILNDMEKHYHITSDEDKITLSAGLVNSYLSLGRYEEAYARVKKLKCLSRLFGASHYMQDGIYVAMIKYFLATKDYEQVKWYGKNYEIYCKNGGYTYELLNDYKYLFRADSALGNYADAIVYYQQYKSLQDSLYGEEKTREIAQLQMQYEIEKKDQDLLLKEQSIQLLTRQGLLQKNDLQRARLEGNVIIGGTLMLVILLILGYNRYQLKQNVNRQLHLQQREIHEQHKSLHVLLCTQRKLVAEKEWLVKEIHHRVRDNLQIIMRLLNAQAAHLDDENALAAIQESRHRMQAISLIHQKLYLSGSMAVVDMDIYIRELVAYFRDSFAGLQQISFDLQIADVYLEVCQAVPIGLILNEAITNSFKYAFPAGSEGTITVNLHYIADNNVLLSVKDDGKGLPADFEKRRHASMGITLMETLSEQLEGKLSVKNKDGVSVIMIFKPQHTREKVPGLLKLVNKTA</sequence>
<gene>
    <name evidence="11" type="ORF">SAMN04488121_101606</name>
</gene>
<dbReference type="EMBL" id="FNBN01000001">
    <property type="protein sequence ID" value="SDF04037.1"/>
    <property type="molecule type" value="Genomic_DNA"/>
</dbReference>
<dbReference type="Pfam" id="PF07568">
    <property type="entry name" value="HisKA_2"/>
    <property type="match status" value="1"/>
</dbReference>
<feature type="domain" description="Histidine kinase" evidence="10">
    <location>
        <begin position="489"/>
        <end position="683"/>
    </location>
</feature>
<accession>A0A1G7HU32</accession>
<dbReference type="Pfam" id="PF02518">
    <property type="entry name" value="HATPase_c"/>
    <property type="match status" value="1"/>
</dbReference>
<keyword evidence="5" id="KW-0547">Nucleotide-binding</keyword>
<evidence type="ECO:0000256" key="6">
    <source>
        <dbReference type="ARBA" id="ARBA00022777"/>
    </source>
</evidence>
<evidence type="ECO:0000256" key="3">
    <source>
        <dbReference type="ARBA" id="ARBA00022553"/>
    </source>
</evidence>
<keyword evidence="9" id="KW-0472">Membrane</keyword>
<evidence type="ECO:0000256" key="7">
    <source>
        <dbReference type="ARBA" id="ARBA00022840"/>
    </source>
</evidence>
<evidence type="ECO:0000313" key="11">
    <source>
        <dbReference type="EMBL" id="SDF04037.1"/>
    </source>
</evidence>
<dbReference type="SUPFAM" id="SSF48452">
    <property type="entry name" value="TPR-like"/>
    <property type="match status" value="1"/>
</dbReference>
<dbReference type="InterPro" id="IPR005467">
    <property type="entry name" value="His_kinase_dom"/>
</dbReference>
<dbReference type="OrthoDB" id="1223659at2"/>
<dbReference type="Gene3D" id="3.30.450.20">
    <property type="entry name" value="PAS domain"/>
    <property type="match status" value="1"/>
</dbReference>
<dbReference type="PROSITE" id="PS50005">
    <property type="entry name" value="TPR"/>
    <property type="match status" value="1"/>
</dbReference>
<organism evidence="11 12">
    <name type="scientific">Chitinophaga filiformis</name>
    <name type="common">Myxococcus filiformis</name>
    <name type="synonym">Flexibacter filiformis</name>
    <dbReference type="NCBI Taxonomy" id="104663"/>
    <lineage>
        <taxon>Bacteria</taxon>
        <taxon>Pseudomonadati</taxon>
        <taxon>Bacteroidota</taxon>
        <taxon>Chitinophagia</taxon>
        <taxon>Chitinophagales</taxon>
        <taxon>Chitinophagaceae</taxon>
        <taxon>Chitinophaga</taxon>
    </lineage>
</organism>
<dbReference type="SMART" id="SM00028">
    <property type="entry name" value="TPR"/>
    <property type="match status" value="2"/>
</dbReference>
<keyword evidence="3" id="KW-0597">Phosphoprotein</keyword>
<dbReference type="PROSITE" id="PS50109">
    <property type="entry name" value="HIS_KIN"/>
    <property type="match status" value="1"/>
</dbReference>
<evidence type="ECO:0000256" key="9">
    <source>
        <dbReference type="SAM" id="Phobius"/>
    </source>
</evidence>
<evidence type="ECO:0000256" key="2">
    <source>
        <dbReference type="ARBA" id="ARBA00012438"/>
    </source>
</evidence>
<dbReference type="InterPro" id="IPR019734">
    <property type="entry name" value="TPR_rpt"/>
</dbReference>
<feature type="transmembrane region" description="Helical" evidence="9">
    <location>
        <begin position="20"/>
        <end position="38"/>
    </location>
</feature>
<protein>
    <recommendedName>
        <fullName evidence="2">histidine kinase</fullName>
        <ecNumber evidence="2">2.7.13.3</ecNumber>
    </recommendedName>
</protein>
<evidence type="ECO:0000256" key="1">
    <source>
        <dbReference type="ARBA" id="ARBA00000085"/>
    </source>
</evidence>
<dbReference type="GO" id="GO:0004673">
    <property type="term" value="F:protein histidine kinase activity"/>
    <property type="evidence" value="ECO:0007669"/>
    <property type="project" value="UniProtKB-EC"/>
</dbReference>
<dbReference type="Gene3D" id="3.30.565.10">
    <property type="entry name" value="Histidine kinase-like ATPase, C-terminal domain"/>
    <property type="match status" value="1"/>
</dbReference>
<keyword evidence="7" id="KW-0067">ATP-binding</keyword>
<reference evidence="11 12" key="1">
    <citation type="submission" date="2016-10" db="EMBL/GenBank/DDBJ databases">
        <authorList>
            <person name="de Groot N.N."/>
        </authorList>
    </citation>
    <scope>NUCLEOTIDE SEQUENCE [LARGE SCALE GENOMIC DNA]</scope>
    <source>
        <strain evidence="11 12">DSM 527</strain>
    </source>
</reference>
<dbReference type="InterPro" id="IPR011495">
    <property type="entry name" value="Sig_transdc_His_kin_sub2_dim/P"/>
</dbReference>